<gene>
    <name evidence="1" type="ORF">S01H1_61454</name>
</gene>
<comment type="caution">
    <text evidence="1">The sequence shown here is derived from an EMBL/GenBank/DDBJ whole genome shotgun (WGS) entry which is preliminary data.</text>
</comment>
<name>X0XBZ3_9ZZZZ</name>
<dbReference type="GO" id="GO:0032196">
    <property type="term" value="P:transposition"/>
    <property type="evidence" value="ECO:0007669"/>
    <property type="project" value="TreeGrafter"/>
</dbReference>
<evidence type="ECO:0000313" key="1">
    <source>
        <dbReference type="EMBL" id="GAG34188.1"/>
    </source>
</evidence>
<accession>X0XBZ3</accession>
<dbReference type="AlphaFoldDB" id="X0XBZ3"/>
<protein>
    <recommendedName>
        <fullName evidence="2">IS30 family transposase</fullName>
    </recommendedName>
</protein>
<sequence>MNGLIRQYFPKGQKLMAVAGEEIEHLADRLNHRPRKTLGFRTKGEFRP</sequence>
<dbReference type="PANTHER" id="PTHR10948:SF23">
    <property type="entry name" value="TRANSPOSASE INSI FOR INSERTION SEQUENCE ELEMENT IS30A-RELATED"/>
    <property type="match status" value="1"/>
</dbReference>
<organism evidence="1">
    <name type="scientific">marine sediment metagenome</name>
    <dbReference type="NCBI Taxonomy" id="412755"/>
    <lineage>
        <taxon>unclassified sequences</taxon>
        <taxon>metagenomes</taxon>
        <taxon>ecological metagenomes</taxon>
    </lineage>
</organism>
<evidence type="ECO:0008006" key="2">
    <source>
        <dbReference type="Google" id="ProtNLM"/>
    </source>
</evidence>
<dbReference type="GO" id="GO:0005829">
    <property type="term" value="C:cytosol"/>
    <property type="evidence" value="ECO:0007669"/>
    <property type="project" value="TreeGrafter"/>
</dbReference>
<reference evidence="1" key="1">
    <citation type="journal article" date="2014" name="Front. Microbiol.">
        <title>High frequency of phylogenetically diverse reductive dehalogenase-homologous genes in deep subseafloor sedimentary metagenomes.</title>
        <authorList>
            <person name="Kawai M."/>
            <person name="Futagami T."/>
            <person name="Toyoda A."/>
            <person name="Takaki Y."/>
            <person name="Nishi S."/>
            <person name="Hori S."/>
            <person name="Arai W."/>
            <person name="Tsubouchi T."/>
            <person name="Morono Y."/>
            <person name="Uchiyama I."/>
            <person name="Ito T."/>
            <person name="Fujiyama A."/>
            <person name="Inagaki F."/>
            <person name="Takami H."/>
        </authorList>
    </citation>
    <scope>NUCLEOTIDE SEQUENCE</scope>
    <source>
        <strain evidence="1">Expedition CK06-06</strain>
    </source>
</reference>
<dbReference type="PANTHER" id="PTHR10948">
    <property type="entry name" value="TRANSPOSASE"/>
    <property type="match status" value="1"/>
</dbReference>
<dbReference type="InterPro" id="IPR051917">
    <property type="entry name" value="Transposase-Integrase"/>
</dbReference>
<feature type="non-terminal residue" evidence="1">
    <location>
        <position position="48"/>
    </location>
</feature>
<dbReference type="GO" id="GO:0004803">
    <property type="term" value="F:transposase activity"/>
    <property type="evidence" value="ECO:0007669"/>
    <property type="project" value="TreeGrafter"/>
</dbReference>
<proteinExistence type="predicted"/>
<dbReference type="EMBL" id="BARS01040294">
    <property type="protein sequence ID" value="GAG34188.1"/>
    <property type="molecule type" value="Genomic_DNA"/>
</dbReference>